<name>A0A1I2Z4M0_9FIRM</name>
<proteinExistence type="predicted"/>
<reference evidence="3" key="1">
    <citation type="submission" date="2016-10" db="EMBL/GenBank/DDBJ databases">
        <authorList>
            <person name="Varghese N."/>
            <person name="Submissions S."/>
        </authorList>
    </citation>
    <scope>NUCLEOTIDE SEQUENCE [LARGE SCALE GENOMIC DNA]</scope>
    <source>
        <strain evidence="3">DSM 17038</strain>
    </source>
</reference>
<dbReference type="RefSeq" id="WP_165613681.1">
    <property type="nucleotide sequence ID" value="NZ_FOOX01000024.1"/>
</dbReference>
<keyword evidence="3" id="KW-1185">Reference proteome</keyword>
<dbReference type="AlphaFoldDB" id="A0A1I2Z4M0"/>
<evidence type="ECO:0000313" key="3">
    <source>
        <dbReference type="Proteomes" id="UP000199337"/>
    </source>
</evidence>
<sequence>MSELEYKMEQQPNVKVEMEAQEWYDLLPVEKKLIGYSLSLGIILLVIFILIFRVM</sequence>
<keyword evidence="1" id="KW-1133">Transmembrane helix</keyword>
<dbReference type="STRING" id="341036.SAMN05660649_04753"/>
<feature type="transmembrane region" description="Helical" evidence="1">
    <location>
        <begin position="33"/>
        <end position="52"/>
    </location>
</feature>
<keyword evidence="1" id="KW-0472">Membrane</keyword>
<dbReference type="Proteomes" id="UP000199337">
    <property type="component" value="Unassembled WGS sequence"/>
</dbReference>
<dbReference type="EMBL" id="FOOX01000024">
    <property type="protein sequence ID" value="SFH32436.1"/>
    <property type="molecule type" value="Genomic_DNA"/>
</dbReference>
<keyword evidence="1" id="KW-0812">Transmembrane</keyword>
<organism evidence="2 3">
    <name type="scientific">Desulfotruncus arcticus DSM 17038</name>
    <dbReference type="NCBI Taxonomy" id="1121424"/>
    <lineage>
        <taxon>Bacteria</taxon>
        <taxon>Bacillati</taxon>
        <taxon>Bacillota</taxon>
        <taxon>Clostridia</taxon>
        <taxon>Eubacteriales</taxon>
        <taxon>Desulfallaceae</taxon>
        <taxon>Desulfotruncus</taxon>
    </lineage>
</organism>
<gene>
    <name evidence="2" type="ORF">SAMN05660649_04753</name>
</gene>
<accession>A0A1I2Z4M0</accession>
<protein>
    <submittedName>
        <fullName evidence="2">Uncharacterized protein</fullName>
    </submittedName>
</protein>
<evidence type="ECO:0000313" key="2">
    <source>
        <dbReference type="EMBL" id="SFH32436.1"/>
    </source>
</evidence>
<evidence type="ECO:0000256" key="1">
    <source>
        <dbReference type="SAM" id="Phobius"/>
    </source>
</evidence>